<accession>A0ABW6KAU2</accession>
<sequence>MELKTKSIVKKKKPIWKKIFIGFVSIILLVLAFGISYEAIASYQGIKKYPAEGKLVDVGDFKLHINKMGEGKPTIILEAASGASSTIWKDIPEELSEIGTVVTYDRGGYAWSEKATTERTGENIVNELYTALKEEEIEGPYIVVGHSLGGMYARLFAQTYKEEVAGVVLVDSRHEDYSKETNPIIEAAGHDPALMGMPSKTLINLLKVTGVVRLLGESDTREEQITMNIEGRSKFFHAREDELRNIDQVEDSIRNHSLGDIPLTIMTHGIPIDSTPFGISKENSDKMEEIWQEQQKQMLNLSTNSELIVAENSGHFIIHDEPELVINEIKEMVGKIK</sequence>
<feature type="transmembrane region" description="Helical" evidence="1">
    <location>
        <begin position="20"/>
        <end position="40"/>
    </location>
</feature>
<dbReference type="Gene3D" id="3.40.50.1820">
    <property type="entry name" value="alpha/beta hydrolase"/>
    <property type="match status" value="1"/>
</dbReference>
<dbReference type="PANTHER" id="PTHR46438">
    <property type="entry name" value="ALPHA/BETA-HYDROLASES SUPERFAMILY PROTEIN"/>
    <property type="match status" value="1"/>
</dbReference>
<proteinExistence type="predicted"/>
<evidence type="ECO:0000313" key="3">
    <source>
        <dbReference type="EMBL" id="MFE8701353.1"/>
    </source>
</evidence>
<evidence type="ECO:0000313" key="4">
    <source>
        <dbReference type="Proteomes" id="UP001601059"/>
    </source>
</evidence>
<evidence type="ECO:0000259" key="2">
    <source>
        <dbReference type="Pfam" id="PF00561"/>
    </source>
</evidence>
<protein>
    <submittedName>
        <fullName evidence="3">Alpha/beta fold hydrolase</fullName>
    </submittedName>
</protein>
<dbReference type="RefSeq" id="WP_389361304.1">
    <property type="nucleotide sequence ID" value="NZ_JBIACK010000005.1"/>
</dbReference>
<keyword evidence="1" id="KW-0812">Transmembrane</keyword>
<dbReference type="EMBL" id="JBIACK010000005">
    <property type="protein sequence ID" value="MFE8701353.1"/>
    <property type="molecule type" value="Genomic_DNA"/>
</dbReference>
<dbReference type="InterPro" id="IPR029058">
    <property type="entry name" value="AB_hydrolase_fold"/>
</dbReference>
<keyword evidence="3" id="KW-0378">Hydrolase</keyword>
<keyword evidence="4" id="KW-1185">Reference proteome</keyword>
<organism evidence="3 4">
    <name type="scientific">Cytobacillus spartinae</name>
    <dbReference type="NCBI Taxonomy" id="3299023"/>
    <lineage>
        <taxon>Bacteria</taxon>
        <taxon>Bacillati</taxon>
        <taxon>Bacillota</taxon>
        <taxon>Bacilli</taxon>
        <taxon>Bacillales</taxon>
        <taxon>Bacillaceae</taxon>
        <taxon>Cytobacillus</taxon>
    </lineage>
</organism>
<dbReference type="InterPro" id="IPR000073">
    <property type="entry name" value="AB_hydrolase_1"/>
</dbReference>
<dbReference type="Pfam" id="PF00561">
    <property type="entry name" value="Abhydrolase_1"/>
    <property type="match status" value="1"/>
</dbReference>
<gene>
    <name evidence="3" type="ORF">ACFYKX_12175</name>
</gene>
<keyword evidence="1" id="KW-1133">Transmembrane helix</keyword>
<feature type="domain" description="AB hydrolase-1" evidence="2">
    <location>
        <begin position="74"/>
        <end position="176"/>
    </location>
</feature>
<name>A0ABW6KAU2_9BACI</name>
<dbReference type="SUPFAM" id="SSF53474">
    <property type="entry name" value="alpha/beta-Hydrolases"/>
    <property type="match status" value="1"/>
</dbReference>
<keyword evidence="1" id="KW-0472">Membrane</keyword>
<comment type="caution">
    <text evidence="3">The sequence shown here is derived from an EMBL/GenBank/DDBJ whole genome shotgun (WGS) entry which is preliminary data.</text>
</comment>
<evidence type="ECO:0000256" key="1">
    <source>
        <dbReference type="SAM" id="Phobius"/>
    </source>
</evidence>
<dbReference type="GO" id="GO:0016787">
    <property type="term" value="F:hydrolase activity"/>
    <property type="evidence" value="ECO:0007669"/>
    <property type="project" value="UniProtKB-KW"/>
</dbReference>
<dbReference type="Proteomes" id="UP001601059">
    <property type="component" value="Unassembled WGS sequence"/>
</dbReference>
<reference evidence="3 4" key="1">
    <citation type="submission" date="2024-08" db="EMBL/GenBank/DDBJ databases">
        <title>Two novel Cytobacillus novel species.</title>
        <authorList>
            <person name="Liu G."/>
        </authorList>
    </citation>
    <scope>NUCLEOTIDE SEQUENCE [LARGE SCALE GENOMIC DNA]</scope>
    <source>
        <strain evidence="3 4">FJAT-54145</strain>
    </source>
</reference>